<dbReference type="CDD" id="cd22163">
    <property type="entry name" value="F-box_AtSKIP5-like"/>
    <property type="match status" value="1"/>
</dbReference>
<evidence type="ECO:0000313" key="2">
    <source>
        <dbReference type="EMBL" id="CAH2064142.1"/>
    </source>
</evidence>
<feature type="domain" description="F-box" evidence="1">
    <location>
        <begin position="33"/>
        <end position="74"/>
    </location>
</feature>
<proteinExistence type="predicted"/>
<dbReference type="InterPro" id="IPR045140">
    <property type="entry name" value="SHCBP1-like"/>
</dbReference>
<dbReference type="InterPro" id="IPR001810">
    <property type="entry name" value="F-box_dom"/>
</dbReference>
<dbReference type="PANTHER" id="PTHR14695">
    <property type="entry name" value="SHC SH2-DOMAIN BINDING PROTEIN 1-RELATED"/>
    <property type="match status" value="1"/>
</dbReference>
<dbReference type="EMBL" id="OU466861">
    <property type="protein sequence ID" value="CAH2064142.1"/>
    <property type="molecule type" value="Genomic_DNA"/>
</dbReference>
<protein>
    <recommendedName>
        <fullName evidence="1">F-box domain-containing protein</fullName>
    </recommendedName>
</protein>
<sequence length="304" mass="33761">MEITKILNHDEGIAEPRMKKRMKPGSLTSLNSLDDGCLMHILSFLSPIPDRYNTALVCHRWRYLACHPRLWLRVDRFVKDLSQPGVFHNIESAVSAARPGDTILIGAGGNHLVSNIQINKPLCLSTHNGILRYLRLSNPHFLILSKTWKDVISHLCFVQIGGGEIPDETTLVCSRSSDSALELLSTCKLANLTVKAELGCCLLHRSGRLTIDGCVLQCETNPLDHLSCPIVSTAGEDDEEDILSHVEVKETVAEKMKGNSVSVLQTRIEGGAKAVSTSGDLVLQRVRVMYSKAYLYFWFDVDHE</sequence>
<dbReference type="Proteomes" id="UP000836841">
    <property type="component" value="Chromosome 5"/>
</dbReference>
<evidence type="ECO:0000313" key="3">
    <source>
        <dbReference type="Proteomes" id="UP000836841"/>
    </source>
</evidence>
<dbReference type="AlphaFoldDB" id="A0AAU9SDR5"/>
<keyword evidence="3" id="KW-1185">Reference proteome</keyword>
<reference evidence="2 3" key="1">
    <citation type="submission" date="2022-03" db="EMBL/GenBank/DDBJ databases">
        <authorList>
            <person name="Nunn A."/>
            <person name="Chopra R."/>
            <person name="Nunn A."/>
            <person name="Contreras Garrido A."/>
        </authorList>
    </citation>
    <scope>NUCLEOTIDE SEQUENCE [LARGE SCALE GENOMIC DNA]</scope>
</reference>
<name>A0AAU9SDR5_THLAR</name>
<accession>A0AAU9SDR5</accession>
<organism evidence="2 3">
    <name type="scientific">Thlaspi arvense</name>
    <name type="common">Field penny-cress</name>
    <dbReference type="NCBI Taxonomy" id="13288"/>
    <lineage>
        <taxon>Eukaryota</taxon>
        <taxon>Viridiplantae</taxon>
        <taxon>Streptophyta</taxon>
        <taxon>Embryophyta</taxon>
        <taxon>Tracheophyta</taxon>
        <taxon>Spermatophyta</taxon>
        <taxon>Magnoliopsida</taxon>
        <taxon>eudicotyledons</taxon>
        <taxon>Gunneridae</taxon>
        <taxon>Pentapetalae</taxon>
        <taxon>rosids</taxon>
        <taxon>malvids</taxon>
        <taxon>Brassicales</taxon>
        <taxon>Brassicaceae</taxon>
        <taxon>Thlaspideae</taxon>
        <taxon>Thlaspi</taxon>
    </lineage>
</organism>
<dbReference type="InterPro" id="IPR011050">
    <property type="entry name" value="Pectin_lyase_fold/virulence"/>
</dbReference>
<dbReference type="SUPFAM" id="SSF51126">
    <property type="entry name" value="Pectin lyase-like"/>
    <property type="match status" value="1"/>
</dbReference>
<gene>
    <name evidence="2" type="ORF">TAV2_LOCUS18209</name>
</gene>
<dbReference type="SMART" id="SM00256">
    <property type="entry name" value="FBOX"/>
    <property type="match status" value="1"/>
</dbReference>
<dbReference type="PANTHER" id="PTHR14695:SF4">
    <property type="entry name" value="PROTEIN NESSUN DORMA"/>
    <property type="match status" value="1"/>
</dbReference>
<dbReference type="Pfam" id="PF12937">
    <property type="entry name" value="F-box-like"/>
    <property type="match status" value="1"/>
</dbReference>
<evidence type="ECO:0000259" key="1">
    <source>
        <dbReference type="SMART" id="SM00256"/>
    </source>
</evidence>
<dbReference type="SUPFAM" id="SSF81383">
    <property type="entry name" value="F-box domain"/>
    <property type="match status" value="1"/>
</dbReference>
<dbReference type="Gene3D" id="1.20.1280.50">
    <property type="match status" value="1"/>
</dbReference>
<dbReference type="InterPro" id="IPR036047">
    <property type="entry name" value="F-box-like_dom_sf"/>
</dbReference>